<evidence type="ECO:0000313" key="7">
    <source>
        <dbReference type="Proteomes" id="UP000092544"/>
    </source>
</evidence>
<dbReference type="InterPro" id="IPR050703">
    <property type="entry name" value="Flavin_MAO"/>
</dbReference>
<protein>
    <submittedName>
        <fullName evidence="6">Putrescine oxidase</fullName>
        <ecNumber evidence="6">1.4.3.10</ecNumber>
    </submittedName>
</protein>
<evidence type="ECO:0000256" key="2">
    <source>
        <dbReference type="ARBA" id="ARBA00005995"/>
    </source>
</evidence>
<dbReference type="Gene3D" id="3.90.660.10">
    <property type="match status" value="1"/>
</dbReference>
<dbReference type="SUPFAM" id="SSF54373">
    <property type="entry name" value="FAD-linked reductases, C-terminal domain"/>
    <property type="match status" value="1"/>
</dbReference>
<dbReference type="Pfam" id="PF01593">
    <property type="entry name" value="Amino_oxidase"/>
    <property type="match status" value="1"/>
</dbReference>
<dbReference type="Gene3D" id="3.50.50.60">
    <property type="entry name" value="FAD/NAD(P)-binding domain"/>
    <property type="match status" value="1"/>
</dbReference>
<dbReference type="Gene3D" id="1.10.405.10">
    <property type="entry name" value="Guanine Nucleotide Dissociation Inhibitor, domain 1"/>
    <property type="match status" value="1"/>
</dbReference>
<proteinExistence type="inferred from homology"/>
<evidence type="ECO:0000256" key="4">
    <source>
        <dbReference type="PIRSR" id="PIRSR601613-1"/>
    </source>
</evidence>
<accession>A0A1A8T0U5</accession>
<organism evidence="6 7">
    <name type="scientific">Marinomonas spartinae</name>
    <dbReference type="NCBI Taxonomy" id="1792290"/>
    <lineage>
        <taxon>Bacteria</taxon>
        <taxon>Pseudomonadati</taxon>
        <taxon>Pseudomonadota</taxon>
        <taxon>Gammaproteobacteria</taxon>
        <taxon>Oceanospirillales</taxon>
        <taxon>Oceanospirillaceae</taxon>
        <taxon>Marinomonas</taxon>
    </lineage>
</organism>
<dbReference type="STRING" id="1792290.MSP8886_00303"/>
<sequence length="464" mass="51363">MGNVSLTKECDVVVIGAGLSGLQTATLLKEQGLSVLVLEARDRVGGRLLSHTLKNGARVDLGGQWLGPTHHRAHKVAQSLGEELFPTYNKGKNVFMMTGEKQVRDSFFPEMDDDIAEEIERAMDRLNELASEIDTTKPWAKEEHRAYDKITYADWIRQNTTSDIARDAMTFIAMSIFSAEAHELSMLHVLFYVASGEGIDTLINTEGGAQELRFINGAQQLPIGLAKRLGDDVLLNQAVTCVEHFSNNVVVSTHSLQVNAKRVVVALPPALAGRLSYKPALPGIRDQLTQRTAMGAVIKVIVTFEKPFWRDEELSGLASSTTLPLSLTYDNSPKDGSCGILVGFMEADEGRYWGTKTAQEREQKVIECLRDYFGSQVDRYTEYKELDWAQEEYSRGAYGGYLPPGAWSIFGEAVSQPINSIHFAGTETASQWAGYMEGALQSAERVSQEILDIFNMKQSHQTVN</sequence>
<feature type="binding site" evidence="4">
    <location>
        <begin position="39"/>
        <end position="40"/>
    </location>
    <ligand>
        <name>FAD</name>
        <dbReference type="ChEBI" id="CHEBI:57692"/>
    </ligand>
</feature>
<name>A0A1A8T0U5_9GAMM</name>
<dbReference type="RefSeq" id="WP_067011994.1">
    <property type="nucleotide sequence ID" value="NZ_FLOB01000001.1"/>
</dbReference>
<evidence type="ECO:0000256" key="1">
    <source>
        <dbReference type="ARBA" id="ARBA00001974"/>
    </source>
</evidence>
<evidence type="ECO:0000313" key="6">
    <source>
        <dbReference type="EMBL" id="SBS25526.1"/>
    </source>
</evidence>
<dbReference type="PANTHER" id="PTHR43563:SF1">
    <property type="entry name" value="AMINE OXIDASE [FLAVIN-CONTAINING] B"/>
    <property type="match status" value="1"/>
</dbReference>
<feature type="binding site" evidence="4">
    <location>
        <position position="344"/>
    </location>
    <ligand>
        <name>substrate</name>
    </ligand>
</feature>
<dbReference type="InterPro" id="IPR002937">
    <property type="entry name" value="Amino_oxidase"/>
</dbReference>
<dbReference type="InterPro" id="IPR036188">
    <property type="entry name" value="FAD/NAD-bd_sf"/>
</dbReference>
<dbReference type="EMBL" id="FLOB01000001">
    <property type="protein sequence ID" value="SBS25526.1"/>
    <property type="molecule type" value="Genomic_DNA"/>
</dbReference>
<dbReference type="PANTHER" id="PTHR43563">
    <property type="entry name" value="AMINE OXIDASE"/>
    <property type="match status" value="1"/>
</dbReference>
<reference evidence="6 7" key="1">
    <citation type="submission" date="2016-06" db="EMBL/GenBank/DDBJ databases">
        <authorList>
            <person name="Kjaerup R.B."/>
            <person name="Dalgaard T.S."/>
            <person name="Juul-Madsen H.R."/>
        </authorList>
    </citation>
    <scope>NUCLEOTIDE SEQUENCE [LARGE SCALE GENOMIC DNA]</scope>
    <source>
        <strain evidence="6 7">CECT 8886</strain>
    </source>
</reference>
<dbReference type="AlphaFoldDB" id="A0A1A8T0U5"/>
<dbReference type="Proteomes" id="UP000092544">
    <property type="component" value="Unassembled WGS sequence"/>
</dbReference>
<comment type="cofactor">
    <cofactor evidence="1">
        <name>FAD</name>
        <dbReference type="ChEBI" id="CHEBI:57692"/>
    </cofactor>
</comment>
<gene>
    <name evidence="6" type="primary">puo</name>
    <name evidence="6" type="ORF">MSP8886_00303</name>
</gene>
<dbReference type="EC" id="1.4.3.10" evidence="6"/>
<keyword evidence="7" id="KW-1185">Reference proteome</keyword>
<feature type="binding site" evidence="4">
    <location>
        <position position="239"/>
    </location>
    <ligand>
        <name>FAD</name>
        <dbReference type="ChEBI" id="CHEBI:57692"/>
    </ligand>
</feature>
<dbReference type="OrthoDB" id="337830at2"/>
<comment type="similarity">
    <text evidence="2">Belongs to the flavin monoamine oxidase family.</text>
</comment>
<evidence type="ECO:0000256" key="3">
    <source>
        <dbReference type="ARBA" id="ARBA00023002"/>
    </source>
</evidence>
<feature type="binding site" evidence="4">
    <location>
        <position position="20"/>
    </location>
    <ligand>
        <name>FAD</name>
        <dbReference type="ChEBI" id="CHEBI:57692"/>
    </ligand>
</feature>
<keyword evidence="3 6" id="KW-0560">Oxidoreductase</keyword>
<dbReference type="PRINTS" id="PR00757">
    <property type="entry name" value="AMINEOXDASEF"/>
</dbReference>
<dbReference type="SUPFAM" id="SSF51905">
    <property type="entry name" value="FAD/NAD(P)-binding domain"/>
    <property type="match status" value="1"/>
</dbReference>
<feature type="binding site" evidence="4">
    <location>
        <position position="427"/>
    </location>
    <ligand>
        <name>FAD</name>
        <dbReference type="ChEBI" id="CHEBI:57692"/>
    </ligand>
</feature>
<dbReference type="InterPro" id="IPR001613">
    <property type="entry name" value="Flavin_amine_oxidase"/>
</dbReference>
<feature type="domain" description="Amine oxidase" evidence="5">
    <location>
        <begin position="19"/>
        <end position="451"/>
    </location>
</feature>
<evidence type="ECO:0000259" key="5">
    <source>
        <dbReference type="Pfam" id="PF01593"/>
    </source>
</evidence>
<dbReference type="GO" id="GO:0050232">
    <property type="term" value="F:putrescine oxidase activity"/>
    <property type="evidence" value="ECO:0007669"/>
    <property type="project" value="UniProtKB-EC"/>
</dbReference>